<evidence type="ECO:0000256" key="2">
    <source>
        <dbReference type="ARBA" id="ARBA00023002"/>
    </source>
</evidence>
<reference evidence="4 5" key="1">
    <citation type="submission" date="2019-07" db="EMBL/GenBank/DDBJ databases">
        <title>Hymenobacter sp. straun FUR1 Genome sequencing and assembly.</title>
        <authorList>
            <person name="Chhetri G."/>
        </authorList>
    </citation>
    <scope>NUCLEOTIDE SEQUENCE [LARGE SCALE GENOMIC DNA]</scope>
    <source>
        <strain evidence="4 5">Fur1</strain>
    </source>
</reference>
<evidence type="ECO:0000256" key="3">
    <source>
        <dbReference type="RuleBase" id="RU000363"/>
    </source>
</evidence>
<protein>
    <submittedName>
        <fullName evidence="4">SDR family NAD(P)-dependent oxidoreductase</fullName>
    </submittedName>
</protein>
<sequence>MAKTIFITGASRGFGKIWAEAFLKRGDNVAATSRNVAGLQDLAATYGATFLPLALDITDRVQCVAAVQQAHVQFGSLDVVINNAGYGLFGAVEELEEHQVRDIIDANLLGTLWVTQAALPLMRAQGSGHVIQLSSVLGITSAPASGIYSATKFAVEGLSEALYHEVKAFGIHVTVVEPNVFKTDFGGASAVHSPTIAAYDQAKASLYALPAFQPENYGEPAATVPAILELVDAENPPLHLFMGRAAYPWAQQVYGERLAEWAEWQPVAEQAHG</sequence>
<dbReference type="PRINTS" id="PR00081">
    <property type="entry name" value="GDHRDH"/>
</dbReference>
<dbReference type="GO" id="GO:0016491">
    <property type="term" value="F:oxidoreductase activity"/>
    <property type="evidence" value="ECO:0007669"/>
    <property type="project" value="UniProtKB-KW"/>
</dbReference>
<dbReference type="SUPFAM" id="SSF51735">
    <property type="entry name" value="NAD(P)-binding Rossmann-fold domains"/>
    <property type="match status" value="1"/>
</dbReference>
<dbReference type="OrthoDB" id="9792003at2"/>
<dbReference type="EMBL" id="VMRJ01000001">
    <property type="protein sequence ID" value="TVT43281.1"/>
    <property type="molecule type" value="Genomic_DNA"/>
</dbReference>
<dbReference type="InterPro" id="IPR002347">
    <property type="entry name" value="SDR_fam"/>
</dbReference>
<accession>A0A558C3A4</accession>
<gene>
    <name evidence="4" type="ORF">FNT36_04110</name>
</gene>
<dbReference type="Proteomes" id="UP000317624">
    <property type="component" value="Unassembled WGS sequence"/>
</dbReference>
<dbReference type="PANTHER" id="PTHR43976">
    <property type="entry name" value="SHORT CHAIN DEHYDROGENASE"/>
    <property type="match status" value="1"/>
</dbReference>
<name>A0A558C3A4_9BACT</name>
<comment type="caution">
    <text evidence="4">The sequence shown here is derived from an EMBL/GenBank/DDBJ whole genome shotgun (WGS) entry which is preliminary data.</text>
</comment>
<dbReference type="InterPro" id="IPR036291">
    <property type="entry name" value="NAD(P)-bd_dom_sf"/>
</dbReference>
<dbReference type="NCBIfam" id="NF006114">
    <property type="entry name" value="PRK08263.1"/>
    <property type="match status" value="1"/>
</dbReference>
<evidence type="ECO:0000313" key="4">
    <source>
        <dbReference type="EMBL" id="TVT43281.1"/>
    </source>
</evidence>
<keyword evidence="2" id="KW-0560">Oxidoreductase</keyword>
<proteinExistence type="inferred from homology"/>
<evidence type="ECO:0000256" key="1">
    <source>
        <dbReference type="ARBA" id="ARBA00006484"/>
    </source>
</evidence>
<dbReference type="Gene3D" id="3.40.50.720">
    <property type="entry name" value="NAD(P)-binding Rossmann-like Domain"/>
    <property type="match status" value="1"/>
</dbReference>
<dbReference type="PRINTS" id="PR00080">
    <property type="entry name" value="SDRFAMILY"/>
</dbReference>
<evidence type="ECO:0000313" key="5">
    <source>
        <dbReference type="Proteomes" id="UP000317624"/>
    </source>
</evidence>
<dbReference type="InterPro" id="IPR051911">
    <property type="entry name" value="SDR_oxidoreductase"/>
</dbReference>
<organism evidence="4 5">
    <name type="scientific">Hymenobacter setariae</name>
    <dbReference type="NCBI Taxonomy" id="2594794"/>
    <lineage>
        <taxon>Bacteria</taxon>
        <taxon>Pseudomonadati</taxon>
        <taxon>Bacteroidota</taxon>
        <taxon>Cytophagia</taxon>
        <taxon>Cytophagales</taxon>
        <taxon>Hymenobacteraceae</taxon>
        <taxon>Hymenobacter</taxon>
    </lineage>
</organism>
<keyword evidence="5" id="KW-1185">Reference proteome</keyword>
<dbReference type="RefSeq" id="WP_144844626.1">
    <property type="nucleotide sequence ID" value="NZ_VMRJ01000001.1"/>
</dbReference>
<dbReference type="CDD" id="cd05374">
    <property type="entry name" value="17beta-HSD-like_SDR_c"/>
    <property type="match status" value="1"/>
</dbReference>
<dbReference type="AlphaFoldDB" id="A0A558C3A4"/>
<comment type="similarity">
    <text evidence="1 3">Belongs to the short-chain dehydrogenases/reductases (SDR) family.</text>
</comment>
<dbReference type="Pfam" id="PF00106">
    <property type="entry name" value="adh_short"/>
    <property type="match status" value="1"/>
</dbReference>
<dbReference type="PANTHER" id="PTHR43976:SF16">
    <property type="entry name" value="SHORT-CHAIN DEHYDROGENASE_REDUCTASE FAMILY PROTEIN"/>
    <property type="match status" value="1"/>
</dbReference>